<sequence>MVTSVPSSTPFPNAISGPTQWAALDANQRHDFDVILVGAGIVGSALSYSLAKSGRKVAMVERDLTEPDRIVGELLQPGGVRALGLLGIKDALDGIDAVPVEGYQVFYRGRSVPIPYPDEKVEDQARGVESSSGRVEGRSFHHGKFVQSLRRKAVNQPGVTTFEATVRDLVQDKDGKIQGISATWKTESAEGLEQQSQAFRLQAPLTIVADGCFSKFRRSHGSSIAPTVRSNFVGLELTHAPLPSPRHGHVVLGGAGPVLLYQIGSSTTRILIDVPGEKLPSSSKGLLQAHIYEKVIPQLPEVLQPCLKQEMDKGQRLRSMPNSFLPPSMQGQSNERKGVIVVGDAMNMRHPLTGGGMSVGLWDCIHLTQALGGGKWYPLPTTAEADVVDLQDWEAIRPALKSWHWSRKGLSSVINILAQALYSLFGADDENLEVLREGCFKYFELGGECVNGPVSLLSGLAPRPMLLVYHFFAVAVYSIMTLFTHPRRFKGEGSTERRPTLTDYPALLLRSVLVFYTACVVLLPVVLTELRSNIPKFSNSATASTASTASSSSSISPPLTSRKNRKGQGSNSEASGTTMKMGALLVALAAALLYTGHGRAAGLTGGMGANTNTITDWFFFPKAAAAGL</sequence>
<dbReference type="EMBL" id="KZ819912">
    <property type="protein sequence ID" value="PWN50632.1"/>
    <property type="molecule type" value="Genomic_DNA"/>
</dbReference>
<name>A0ACD0NXY7_9BASI</name>
<protein>
    <submittedName>
        <fullName evidence="1">SE-domain-containing protein</fullName>
    </submittedName>
</protein>
<keyword evidence="2" id="KW-1185">Reference proteome</keyword>
<reference evidence="1 2" key="1">
    <citation type="journal article" date="2018" name="Mol. Biol. Evol.">
        <title>Broad Genomic Sampling Reveals a Smut Pathogenic Ancestry of the Fungal Clade Ustilaginomycotina.</title>
        <authorList>
            <person name="Kijpornyongpan T."/>
            <person name="Mondo S.J."/>
            <person name="Barry K."/>
            <person name="Sandor L."/>
            <person name="Lee J."/>
            <person name="Lipzen A."/>
            <person name="Pangilinan J."/>
            <person name="LaButti K."/>
            <person name="Hainaut M."/>
            <person name="Henrissat B."/>
            <person name="Grigoriev I.V."/>
            <person name="Spatafora J.W."/>
            <person name="Aime M.C."/>
        </authorList>
    </citation>
    <scope>NUCLEOTIDE SEQUENCE [LARGE SCALE GENOMIC DNA]</scope>
    <source>
        <strain evidence="1 2">SA 807</strain>
    </source>
</reference>
<organism evidence="1 2">
    <name type="scientific">Violaceomyces palustris</name>
    <dbReference type="NCBI Taxonomy" id="1673888"/>
    <lineage>
        <taxon>Eukaryota</taxon>
        <taxon>Fungi</taxon>
        <taxon>Dikarya</taxon>
        <taxon>Basidiomycota</taxon>
        <taxon>Ustilaginomycotina</taxon>
        <taxon>Ustilaginomycetes</taxon>
        <taxon>Violaceomycetales</taxon>
        <taxon>Violaceomycetaceae</taxon>
        <taxon>Violaceomyces</taxon>
    </lineage>
</organism>
<gene>
    <name evidence="1" type="ORF">IE53DRAFT_85665</name>
</gene>
<dbReference type="Proteomes" id="UP000245626">
    <property type="component" value="Unassembled WGS sequence"/>
</dbReference>
<proteinExistence type="predicted"/>
<evidence type="ECO:0000313" key="2">
    <source>
        <dbReference type="Proteomes" id="UP000245626"/>
    </source>
</evidence>
<accession>A0ACD0NXY7</accession>
<evidence type="ECO:0000313" key="1">
    <source>
        <dbReference type="EMBL" id="PWN50632.1"/>
    </source>
</evidence>